<dbReference type="InterPro" id="IPR051767">
    <property type="entry name" value="Nucleoporin_NUP42"/>
</dbReference>
<proteinExistence type="predicted"/>
<feature type="domain" description="C3H1-type" evidence="5">
    <location>
        <begin position="1"/>
        <end position="25"/>
    </location>
</feature>
<keyword evidence="3" id="KW-0479">Metal-binding</keyword>
<keyword evidence="3" id="KW-0863">Zinc-finger</keyword>
<dbReference type="PANTHER" id="PTHR46527:SF1">
    <property type="entry name" value="NUCLEOPORIN NUP42"/>
    <property type="match status" value="1"/>
</dbReference>
<keyword evidence="3" id="KW-0862">Zinc</keyword>
<protein>
    <recommendedName>
        <fullName evidence="5">C3H1-type domain-containing protein</fullName>
    </recommendedName>
</protein>
<sequence length="532" mass="54265">MAVCQFFLRGQCRFGDTCRNEHPAGGQQGGFGSGCFYATKKLSLSGYTFFSDSSWSKQAAAGSSDSKVPLPFTAAQIKNDLTESVDKPIWPLSSYAAAKHEPLLISGLDESAEELRVKAFTASQAGSLNEYLSYESSRIAAAEQVYSNARMNSEQAYEQAAQQSKLSALSADSAPKSLLGTGNSGSAFPSTSSAFGNTSTANPSAFGATPTPSVFGAPSNPTSVFSKSTFGQPAFGQSAFGQPAFGQPAFGQTSTPSAPTASVFGQPQNTSAQVSAFSQPQQPTSVFGQPSQAAPTSAFGQPSAFGQAAQSSAPSVIKPASGAFSAFSGSATFGTAAGSGTTGGGFSAFAGQPSAFGLGSSNPQTGGSVFGQPAFGEPPAPVQSAFATTTPSAFGNTNTAATAPPSVFGQSAFSNSNPPQPVSAFGNVNQGSSTFGAPSAFGVQSTTNTAQPLSVFAPIAPSISMEMKSSVSSGPLDFSIIKGTYKPGSTPYDEQLPPNYMDLLPKSAQEAFQSTRFEWGKVPEFVPPLSVR</sequence>
<feature type="compositionally biased region" description="Polar residues" evidence="4">
    <location>
        <begin position="385"/>
        <end position="401"/>
    </location>
</feature>
<dbReference type="GO" id="GO:0005634">
    <property type="term" value="C:nucleus"/>
    <property type="evidence" value="ECO:0007669"/>
    <property type="project" value="UniProtKB-SubCell"/>
</dbReference>
<dbReference type="InterPro" id="IPR000571">
    <property type="entry name" value="Znf_CCCH"/>
</dbReference>
<keyword evidence="2" id="KW-0539">Nucleus</keyword>
<feature type="region of interest" description="Disordered" evidence="4">
    <location>
        <begin position="357"/>
        <end position="420"/>
    </location>
</feature>
<dbReference type="EMBL" id="KL142368">
    <property type="protein sequence ID" value="KDR84254.1"/>
    <property type="molecule type" value="Genomic_DNA"/>
</dbReference>
<feature type="compositionally biased region" description="Polar residues" evidence="4">
    <location>
        <begin position="408"/>
        <end position="417"/>
    </location>
</feature>
<dbReference type="AlphaFoldDB" id="A0A067TWB5"/>
<dbReference type="Gene3D" id="4.10.1000.10">
    <property type="entry name" value="Zinc finger, CCCH-type"/>
    <property type="match status" value="1"/>
</dbReference>
<feature type="compositionally biased region" description="Polar residues" evidence="4">
    <location>
        <begin position="250"/>
        <end position="300"/>
    </location>
</feature>
<dbReference type="STRING" id="685588.A0A067TWB5"/>
<evidence type="ECO:0000256" key="2">
    <source>
        <dbReference type="ARBA" id="ARBA00023242"/>
    </source>
</evidence>
<accession>A0A067TWB5</accession>
<dbReference type="Pfam" id="PF00642">
    <property type="entry name" value="zf-CCCH"/>
    <property type="match status" value="1"/>
</dbReference>
<feature type="zinc finger region" description="C3H1-type" evidence="3">
    <location>
        <begin position="1"/>
        <end position="25"/>
    </location>
</feature>
<dbReference type="SMART" id="SM00356">
    <property type="entry name" value="ZnF_C3H1"/>
    <property type="match status" value="1"/>
</dbReference>
<evidence type="ECO:0000256" key="1">
    <source>
        <dbReference type="ARBA" id="ARBA00004123"/>
    </source>
</evidence>
<evidence type="ECO:0000259" key="5">
    <source>
        <dbReference type="PROSITE" id="PS50103"/>
    </source>
</evidence>
<dbReference type="GO" id="GO:0008270">
    <property type="term" value="F:zinc ion binding"/>
    <property type="evidence" value="ECO:0007669"/>
    <property type="project" value="UniProtKB-KW"/>
</dbReference>
<name>A0A067TWB5_GALM3</name>
<reference evidence="7" key="1">
    <citation type="journal article" date="2014" name="Proc. Natl. Acad. Sci. U.S.A.">
        <title>Extensive sampling of basidiomycete genomes demonstrates inadequacy of the white-rot/brown-rot paradigm for wood decay fungi.</title>
        <authorList>
            <person name="Riley R."/>
            <person name="Salamov A.A."/>
            <person name="Brown D.W."/>
            <person name="Nagy L.G."/>
            <person name="Floudas D."/>
            <person name="Held B.W."/>
            <person name="Levasseur A."/>
            <person name="Lombard V."/>
            <person name="Morin E."/>
            <person name="Otillar R."/>
            <person name="Lindquist E.A."/>
            <person name="Sun H."/>
            <person name="LaButti K.M."/>
            <person name="Schmutz J."/>
            <person name="Jabbour D."/>
            <person name="Luo H."/>
            <person name="Baker S.E."/>
            <person name="Pisabarro A.G."/>
            <person name="Walton J.D."/>
            <person name="Blanchette R.A."/>
            <person name="Henrissat B."/>
            <person name="Martin F."/>
            <person name="Cullen D."/>
            <person name="Hibbett D.S."/>
            <person name="Grigoriev I.V."/>
        </authorList>
    </citation>
    <scope>NUCLEOTIDE SEQUENCE [LARGE SCALE GENOMIC DNA]</scope>
    <source>
        <strain evidence="7">CBS 339.88</strain>
    </source>
</reference>
<evidence type="ECO:0000313" key="6">
    <source>
        <dbReference type="EMBL" id="KDR84254.1"/>
    </source>
</evidence>
<organism evidence="6 7">
    <name type="scientific">Galerina marginata (strain CBS 339.88)</name>
    <dbReference type="NCBI Taxonomy" id="685588"/>
    <lineage>
        <taxon>Eukaryota</taxon>
        <taxon>Fungi</taxon>
        <taxon>Dikarya</taxon>
        <taxon>Basidiomycota</taxon>
        <taxon>Agaricomycotina</taxon>
        <taxon>Agaricomycetes</taxon>
        <taxon>Agaricomycetidae</taxon>
        <taxon>Agaricales</taxon>
        <taxon>Agaricineae</taxon>
        <taxon>Strophariaceae</taxon>
        <taxon>Galerina</taxon>
    </lineage>
</organism>
<dbReference type="PANTHER" id="PTHR46527">
    <property type="entry name" value="NUCLEOPORIN-LIKE PROTEIN 2"/>
    <property type="match status" value="1"/>
</dbReference>
<keyword evidence="7" id="KW-1185">Reference proteome</keyword>
<evidence type="ECO:0000256" key="3">
    <source>
        <dbReference type="PROSITE-ProRule" id="PRU00723"/>
    </source>
</evidence>
<dbReference type="PROSITE" id="PS50103">
    <property type="entry name" value="ZF_C3H1"/>
    <property type="match status" value="1"/>
</dbReference>
<dbReference type="OrthoDB" id="20729at2759"/>
<gene>
    <name evidence="6" type="ORF">GALMADRAFT_87139</name>
</gene>
<dbReference type="Proteomes" id="UP000027222">
    <property type="component" value="Unassembled WGS sequence"/>
</dbReference>
<evidence type="ECO:0000313" key="7">
    <source>
        <dbReference type="Proteomes" id="UP000027222"/>
    </source>
</evidence>
<evidence type="ECO:0000256" key="4">
    <source>
        <dbReference type="SAM" id="MobiDB-lite"/>
    </source>
</evidence>
<comment type="subcellular location">
    <subcellularLocation>
        <location evidence="1">Nucleus</location>
    </subcellularLocation>
</comment>
<dbReference type="HOGENOM" id="CLU_509095_0_0_1"/>
<feature type="region of interest" description="Disordered" evidence="4">
    <location>
        <begin position="237"/>
        <end position="306"/>
    </location>
</feature>